<sequence length="344" mass="38553">MAAGTSSLLASVFVPPPSSPLKFRSARNSTRISMIQSLKLHTTAFPTVATNPSMIHGNRFLRVRGCSLTNLSSQNSGVEKDELGRQDGSSGGNGGDDGDGWGWTTSFILFGFWAGLMYYAFFVSANQTPSTDLYFLKKLLNLKGDDGFRMNEVLVSLWYLMGLWPIIYSMLLLPTARTQNNRIPLWPFLVLSCFGGVYALFPFFILWKPPPPPVEQAELRRWPLNFLESKLSAGIVMALGLGLMVYTGTCNGGVWKEFYQYFRQSRFIHVMSIDFMLLSAFAPFWVFNDMTTRKWYDKGSWLLPISAIPFLGPAIYIFLRPSVPAELVSSGSHTKTKEAPREVL</sequence>
<dbReference type="EMBL" id="CAMAPF010000991">
    <property type="protein sequence ID" value="CAH9135882.1"/>
    <property type="molecule type" value="Genomic_DNA"/>
</dbReference>
<comment type="caution">
    <text evidence="3">The sequence shown here is derived from an EMBL/GenBank/DDBJ whole genome shotgun (WGS) entry which is preliminary data.</text>
</comment>
<dbReference type="EMBL" id="CAMAPF010000006">
    <property type="protein sequence ID" value="CAH9054845.1"/>
    <property type="molecule type" value="Genomic_DNA"/>
</dbReference>
<feature type="transmembrane region" description="Helical" evidence="2">
    <location>
        <begin position="107"/>
        <end position="125"/>
    </location>
</feature>
<feature type="transmembrane region" description="Helical" evidence="2">
    <location>
        <begin position="153"/>
        <end position="173"/>
    </location>
</feature>
<keyword evidence="2" id="KW-0472">Membrane</keyword>
<evidence type="ECO:0000256" key="1">
    <source>
        <dbReference type="SAM" id="MobiDB-lite"/>
    </source>
</evidence>
<evidence type="ECO:0000313" key="3">
    <source>
        <dbReference type="EMBL" id="CAH9054845.1"/>
    </source>
</evidence>
<feature type="region of interest" description="Disordered" evidence="1">
    <location>
        <begin position="72"/>
        <end position="97"/>
    </location>
</feature>
<dbReference type="PANTHER" id="PTHR36009">
    <property type="match status" value="1"/>
</dbReference>
<feature type="transmembrane region" description="Helical" evidence="2">
    <location>
        <begin position="267"/>
        <end position="287"/>
    </location>
</feature>
<dbReference type="PANTHER" id="PTHR36009:SF3">
    <property type="entry name" value="TRANSMEMBRANE PROTEIN"/>
    <property type="match status" value="1"/>
</dbReference>
<evidence type="ECO:0000256" key="2">
    <source>
        <dbReference type="SAM" id="Phobius"/>
    </source>
</evidence>
<organism evidence="3 5">
    <name type="scientific">Cuscuta epithymum</name>
    <dbReference type="NCBI Taxonomy" id="186058"/>
    <lineage>
        <taxon>Eukaryota</taxon>
        <taxon>Viridiplantae</taxon>
        <taxon>Streptophyta</taxon>
        <taxon>Embryophyta</taxon>
        <taxon>Tracheophyta</taxon>
        <taxon>Spermatophyta</taxon>
        <taxon>Magnoliopsida</taxon>
        <taxon>eudicotyledons</taxon>
        <taxon>Gunneridae</taxon>
        <taxon>Pentapetalae</taxon>
        <taxon>asterids</taxon>
        <taxon>lamiids</taxon>
        <taxon>Solanales</taxon>
        <taxon>Convolvulaceae</taxon>
        <taxon>Cuscuteae</taxon>
        <taxon>Cuscuta</taxon>
        <taxon>Cuscuta subgen. Cuscuta</taxon>
    </lineage>
</organism>
<dbReference type="AlphaFoldDB" id="A0AAV0BXP1"/>
<gene>
    <name evidence="4" type="ORF">CEPIT_LOCUS34859</name>
    <name evidence="3" type="ORF">CEPIT_LOCUS703</name>
</gene>
<reference evidence="3" key="1">
    <citation type="submission" date="2022-07" db="EMBL/GenBank/DDBJ databases">
        <authorList>
            <person name="Macas J."/>
            <person name="Novak P."/>
            <person name="Neumann P."/>
        </authorList>
    </citation>
    <scope>NUCLEOTIDE SEQUENCE</scope>
</reference>
<feature type="transmembrane region" description="Helical" evidence="2">
    <location>
        <begin position="231"/>
        <end position="255"/>
    </location>
</feature>
<accession>A0AAV0BXP1</accession>
<protein>
    <recommendedName>
        <fullName evidence="6">Cardiolipin synthase N-terminal domain-containing protein</fullName>
    </recommendedName>
</protein>
<evidence type="ECO:0000313" key="5">
    <source>
        <dbReference type="Proteomes" id="UP001152523"/>
    </source>
</evidence>
<feature type="transmembrane region" description="Helical" evidence="2">
    <location>
        <begin position="185"/>
        <end position="207"/>
    </location>
</feature>
<proteinExistence type="predicted"/>
<feature type="transmembrane region" description="Helical" evidence="2">
    <location>
        <begin position="299"/>
        <end position="319"/>
    </location>
</feature>
<keyword evidence="2" id="KW-0812">Transmembrane</keyword>
<evidence type="ECO:0000313" key="4">
    <source>
        <dbReference type="EMBL" id="CAH9135882.1"/>
    </source>
</evidence>
<keyword evidence="2" id="KW-1133">Transmembrane helix</keyword>
<dbReference type="Proteomes" id="UP001152523">
    <property type="component" value="Unassembled WGS sequence"/>
</dbReference>
<keyword evidence="5" id="KW-1185">Reference proteome</keyword>
<evidence type="ECO:0008006" key="6">
    <source>
        <dbReference type="Google" id="ProtNLM"/>
    </source>
</evidence>
<name>A0AAV0BXP1_9ASTE</name>